<evidence type="ECO:0000313" key="3">
    <source>
        <dbReference type="Proteomes" id="UP000053593"/>
    </source>
</evidence>
<evidence type="ECO:0000256" key="1">
    <source>
        <dbReference type="SAM" id="MobiDB-lite"/>
    </source>
</evidence>
<feature type="compositionally biased region" description="Polar residues" evidence="1">
    <location>
        <begin position="669"/>
        <end position="685"/>
    </location>
</feature>
<feature type="region of interest" description="Disordered" evidence="1">
    <location>
        <begin position="655"/>
        <end position="703"/>
    </location>
</feature>
<feature type="compositionally biased region" description="Polar residues" evidence="1">
    <location>
        <begin position="722"/>
        <end position="733"/>
    </location>
</feature>
<protein>
    <submittedName>
        <fullName evidence="2">Uncharacterized protein</fullName>
    </submittedName>
</protein>
<evidence type="ECO:0000313" key="2">
    <source>
        <dbReference type="EMBL" id="KIK56654.1"/>
    </source>
</evidence>
<dbReference type="OrthoDB" id="10640761at2759"/>
<keyword evidence="3" id="KW-1185">Reference proteome</keyword>
<feature type="region of interest" description="Disordered" evidence="1">
    <location>
        <begin position="404"/>
        <end position="426"/>
    </location>
</feature>
<reference evidence="2 3" key="1">
    <citation type="submission" date="2014-04" db="EMBL/GenBank/DDBJ databases">
        <title>Evolutionary Origins and Diversification of the Mycorrhizal Mutualists.</title>
        <authorList>
            <consortium name="DOE Joint Genome Institute"/>
            <consortium name="Mycorrhizal Genomics Consortium"/>
            <person name="Kohler A."/>
            <person name="Kuo A."/>
            <person name="Nagy L.G."/>
            <person name="Floudas D."/>
            <person name="Copeland A."/>
            <person name="Barry K.W."/>
            <person name="Cichocki N."/>
            <person name="Veneault-Fourrey C."/>
            <person name="LaButti K."/>
            <person name="Lindquist E.A."/>
            <person name="Lipzen A."/>
            <person name="Lundell T."/>
            <person name="Morin E."/>
            <person name="Murat C."/>
            <person name="Riley R."/>
            <person name="Ohm R."/>
            <person name="Sun H."/>
            <person name="Tunlid A."/>
            <person name="Henrissat B."/>
            <person name="Grigoriev I.V."/>
            <person name="Hibbett D.S."/>
            <person name="Martin F."/>
        </authorList>
    </citation>
    <scope>NUCLEOTIDE SEQUENCE [LARGE SCALE GENOMIC DNA]</scope>
    <source>
        <strain evidence="2 3">FD-317 M1</strain>
    </source>
</reference>
<dbReference type="Proteomes" id="UP000053593">
    <property type="component" value="Unassembled WGS sequence"/>
</dbReference>
<feature type="region of interest" description="Disordered" evidence="1">
    <location>
        <begin position="163"/>
        <end position="185"/>
    </location>
</feature>
<accession>A0A0D0C2V3</accession>
<feature type="region of interest" description="Disordered" evidence="1">
    <location>
        <begin position="722"/>
        <end position="775"/>
    </location>
</feature>
<organism evidence="2 3">
    <name type="scientific">Collybiopsis luxurians FD-317 M1</name>
    <dbReference type="NCBI Taxonomy" id="944289"/>
    <lineage>
        <taxon>Eukaryota</taxon>
        <taxon>Fungi</taxon>
        <taxon>Dikarya</taxon>
        <taxon>Basidiomycota</taxon>
        <taxon>Agaricomycotina</taxon>
        <taxon>Agaricomycetes</taxon>
        <taxon>Agaricomycetidae</taxon>
        <taxon>Agaricales</taxon>
        <taxon>Marasmiineae</taxon>
        <taxon>Omphalotaceae</taxon>
        <taxon>Collybiopsis</taxon>
        <taxon>Collybiopsis luxurians</taxon>
    </lineage>
</organism>
<dbReference type="HOGENOM" id="CLU_348848_0_0_1"/>
<feature type="region of interest" description="Disordered" evidence="1">
    <location>
        <begin position="362"/>
        <end position="389"/>
    </location>
</feature>
<proteinExistence type="predicted"/>
<gene>
    <name evidence="2" type="ORF">GYMLUDRAFT_61896</name>
</gene>
<sequence>MGLKWATPEQYTFLNERFPGFRAAQLSPGQKGVQDFLLETQAKWFSRWPMEGADSTDPEIQQHASSKMEKAKMRIHNWFYNHDRPSKTSNMRIKVSDEGKGHRVYQAIEIFEERFAKEAIKTELDAKTKGCSDRSKRMTFRNQIQARLWEEASDEVKAEVLQRHANQKDTAENHTSENKDKDKEKYVPLTGKEREKFLKALPTTVCDFTTRMSVLGGLCFSSLVAARDPALDENIRVWGFESQGQNSTEATFAKSYPGYGTGVVAPFVEYADKTLVLSSFGGRELFRNSSSLFSGCERARRQSFIYSLKAELYLESGENNSSENRPFSSLAAHIHHQPVECVTENNVHNQSEERVADLVPAEPQGDVADPVPAELQGDVTDPVPAESQGDVADPVLAELQGDVANPVPAEPQGDVGDPVPAEPQGEGISMLTQGAREQDVPPNAEGIAEVARPLMQQAQSFMSSGSVQAIDEPAINPAPCPSQGLCGPSQAATSFTSSFDISDFYVDVDPQELKTWQYALQCQDDVDFDYSQFRESHDYSVPGLETSQLDTSTYLANVLGTVSQSGYDIDMSFFNPDSSHTRGGFYDSNDSSNSVSNALLSDTINSSSASNFGGNYSSTDTGNLWPDKFDASSFGGVGSSGDQSEFSYFSNPAPCEKQPHFHDQLDPGSLNSVIPNTSGGSQVSVNHARPFNPAEDASTTLPAHFAPGGTYSAIHDPALLNSGINSKTSNAGEESSGKQKKKAPRKRLDTEGGTSSKKARMSPATEDSSSEPCGAITVSPFAQLTTGSATVSTRSGCVIKPSARMQGL</sequence>
<dbReference type="AlphaFoldDB" id="A0A0D0C2V3"/>
<name>A0A0D0C2V3_9AGAR</name>
<dbReference type="EMBL" id="KN834796">
    <property type="protein sequence ID" value="KIK56654.1"/>
    <property type="molecule type" value="Genomic_DNA"/>
</dbReference>